<keyword evidence="3" id="KW-1185">Reference proteome</keyword>
<dbReference type="SMART" id="SM00875">
    <property type="entry name" value="BACK"/>
    <property type="match status" value="1"/>
</dbReference>
<dbReference type="Gene3D" id="1.25.40.420">
    <property type="match status" value="1"/>
</dbReference>
<organism evidence="2 3">
    <name type="scientific">Mytilus edulis</name>
    <name type="common">Blue mussel</name>
    <dbReference type="NCBI Taxonomy" id="6550"/>
    <lineage>
        <taxon>Eukaryota</taxon>
        <taxon>Metazoa</taxon>
        <taxon>Spiralia</taxon>
        <taxon>Lophotrochozoa</taxon>
        <taxon>Mollusca</taxon>
        <taxon>Bivalvia</taxon>
        <taxon>Autobranchia</taxon>
        <taxon>Pteriomorphia</taxon>
        <taxon>Mytilida</taxon>
        <taxon>Mytiloidea</taxon>
        <taxon>Mytilidae</taxon>
        <taxon>Mytilinae</taxon>
        <taxon>Mytilus</taxon>
    </lineage>
</organism>
<dbReference type="Proteomes" id="UP000683360">
    <property type="component" value="Unassembled WGS sequence"/>
</dbReference>
<dbReference type="Pfam" id="PF07707">
    <property type="entry name" value="BACK"/>
    <property type="match status" value="1"/>
</dbReference>
<dbReference type="InterPro" id="IPR011333">
    <property type="entry name" value="SKP1/BTB/POZ_sf"/>
</dbReference>
<reference evidence="2" key="1">
    <citation type="submission" date="2021-03" db="EMBL/GenBank/DDBJ databases">
        <authorList>
            <person name="Bekaert M."/>
        </authorList>
    </citation>
    <scope>NUCLEOTIDE SEQUENCE</scope>
</reference>
<name>A0A8S3RH57_MYTED</name>
<dbReference type="OrthoDB" id="6083595at2759"/>
<evidence type="ECO:0000259" key="1">
    <source>
        <dbReference type="SMART" id="SM00875"/>
    </source>
</evidence>
<sequence length="244" mass="27752">MYTDRLLLSKNSVIPLLYAAQRYQIAGLISKCENYLQDNLAVNNACTLFSNAKFFTMDKLQTNALKFIAENAIEVLKSEDFLLLPSENIVNILELDSLRVQEVDVIRAVLRWVDHQLTKSKIKVDGKSRRSVLLQDSIIFTLAIPLLSIEEFTSIVIPFGILTDEEQLLIFKAITMPNSPSSCGKFRIHPREGTKVLEVTVNDILNPSNAFNNMHYDPFHSQFNNQWGNLQAETFSVIDQNNQD</sequence>
<dbReference type="Gene3D" id="3.30.710.10">
    <property type="entry name" value="Potassium Channel Kv1.1, Chain A"/>
    <property type="match status" value="1"/>
</dbReference>
<dbReference type="InterPro" id="IPR011705">
    <property type="entry name" value="BACK"/>
</dbReference>
<dbReference type="PANTHER" id="PTHR45774">
    <property type="entry name" value="BTB/POZ DOMAIN-CONTAINING"/>
    <property type="match status" value="1"/>
</dbReference>
<evidence type="ECO:0000313" key="3">
    <source>
        <dbReference type="Proteomes" id="UP000683360"/>
    </source>
</evidence>
<dbReference type="Pfam" id="PF00651">
    <property type="entry name" value="BTB"/>
    <property type="match status" value="1"/>
</dbReference>
<protein>
    <recommendedName>
        <fullName evidence="1">BACK domain-containing protein</fullName>
    </recommendedName>
</protein>
<comment type="caution">
    <text evidence="2">The sequence shown here is derived from an EMBL/GenBank/DDBJ whole genome shotgun (WGS) entry which is preliminary data.</text>
</comment>
<feature type="domain" description="BACK" evidence="1">
    <location>
        <begin position="46"/>
        <end position="157"/>
    </location>
</feature>
<dbReference type="AlphaFoldDB" id="A0A8S3RH57"/>
<dbReference type="SUPFAM" id="SSF54695">
    <property type="entry name" value="POZ domain"/>
    <property type="match status" value="1"/>
</dbReference>
<accession>A0A8S3RH57</accession>
<proteinExistence type="predicted"/>
<evidence type="ECO:0000313" key="2">
    <source>
        <dbReference type="EMBL" id="CAG2207955.1"/>
    </source>
</evidence>
<dbReference type="EMBL" id="CAJPWZ010001095">
    <property type="protein sequence ID" value="CAG2207955.1"/>
    <property type="molecule type" value="Genomic_DNA"/>
</dbReference>
<dbReference type="PANTHER" id="PTHR45774:SF3">
    <property type="entry name" value="BTB (POZ) DOMAIN-CONTAINING 2B-RELATED"/>
    <property type="match status" value="1"/>
</dbReference>
<gene>
    <name evidence="2" type="ORF">MEDL_22165</name>
</gene>
<dbReference type="InterPro" id="IPR000210">
    <property type="entry name" value="BTB/POZ_dom"/>
</dbReference>